<keyword evidence="3 9" id="KW-0436">Ligase</keyword>
<comment type="subunit">
    <text evidence="2">Homodimer.</text>
</comment>
<dbReference type="GO" id="GO:0005524">
    <property type="term" value="F:ATP binding"/>
    <property type="evidence" value="ECO:0007669"/>
    <property type="project" value="UniProtKB-KW"/>
</dbReference>
<feature type="compositionally biased region" description="Basic and acidic residues" evidence="8">
    <location>
        <begin position="13"/>
        <end position="22"/>
    </location>
</feature>
<dbReference type="NCBIfam" id="TIGR01204">
    <property type="entry name" value="bioW"/>
    <property type="match status" value="1"/>
</dbReference>
<evidence type="ECO:0000256" key="6">
    <source>
        <dbReference type="ARBA" id="ARBA00022840"/>
    </source>
</evidence>
<dbReference type="GO" id="GO:0042410">
    <property type="term" value="F:6-carboxyhexanoate-CoA ligase activity"/>
    <property type="evidence" value="ECO:0007669"/>
    <property type="project" value="UniProtKB-EC"/>
</dbReference>
<dbReference type="EMBL" id="VSSQ01000205">
    <property type="protein sequence ID" value="MPL85407.1"/>
    <property type="molecule type" value="Genomic_DNA"/>
</dbReference>
<evidence type="ECO:0000256" key="1">
    <source>
        <dbReference type="ARBA" id="ARBA00001946"/>
    </source>
</evidence>
<dbReference type="GO" id="GO:0009102">
    <property type="term" value="P:biotin biosynthetic process"/>
    <property type="evidence" value="ECO:0007669"/>
    <property type="project" value="UniProtKB-KW"/>
</dbReference>
<evidence type="ECO:0000313" key="9">
    <source>
        <dbReference type="EMBL" id="MPL85407.1"/>
    </source>
</evidence>
<protein>
    <submittedName>
        <fullName evidence="9">6-carboxyhexanoate--CoA ligase</fullName>
        <ecNumber evidence="9">6.2.1.14</ecNumber>
    </submittedName>
</protein>
<keyword evidence="5" id="KW-0093">Biotin biosynthesis</keyword>
<keyword evidence="4" id="KW-0547">Nucleotide-binding</keyword>
<dbReference type="Pfam" id="PF03744">
    <property type="entry name" value="BioW"/>
    <property type="match status" value="1"/>
</dbReference>
<organism evidence="9">
    <name type="scientific">bioreactor metagenome</name>
    <dbReference type="NCBI Taxonomy" id="1076179"/>
    <lineage>
        <taxon>unclassified sequences</taxon>
        <taxon>metagenomes</taxon>
        <taxon>ecological metagenomes</taxon>
    </lineage>
</organism>
<dbReference type="NCBIfam" id="NF002360">
    <property type="entry name" value="PRK01322.1"/>
    <property type="match status" value="1"/>
</dbReference>
<name>A0A644V2G2_9ZZZZ</name>
<sequence>MQFSVKMRSAKGGPHEKGGRHISGAERILDENDVEKGVVAMLRRARNHQRGKADFISIKIEEIKEDEVIFKPLIAVHSCIAKNVAQGHAIAKEKLQSVGVSALAIERGFSALLALKDSIRGAMLFDAFTGERLDNFGNRGVRVTKMDCAGAAEYEEKLAKVGLTGEHVREALVLASKVASAPGMVAELCWSDDPDYVTGYVASAVGGYIRIPIMKEMGSGVGGRIFFVKHGCDIKVLSEYLQEQLVLITFGGNVDVEVGTNFRKKTAIN</sequence>
<proteinExistence type="inferred from homology"/>
<evidence type="ECO:0000256" key="2">
    <source>
        <dbReference type="ARBA" id="ARBA00011738"/>
    </source>
</evidence>
<dbReference type="InterPro" id="IPR005499">
    <property type="entry name" value="BioW"/>
</dbReference>
<keyword evidence="7" id="KW-0460">Magnesium</keyword>
<comment type="cofactor">
    <cofactor evidence="1">
        <name>Mg(2+)</name>
        <dbReference type="ChEBI" id="CHEBI:18420"/>
    </cofactor>
</comment>
<gene>
    <name evidence="9" type="primary">bioW_2</name>
    <name evidence="9" type="ORF">SDC9_31375</name>
</gene>
<comment type="caution">
    <text evidence="9">The sequence shown here is derived from an EMBL/GenBank/DDBJ whole genome shotgun (WGS) entry which is preliminary data.</text>
</comment>
<evidence type="ECO:0000256" key="8">
    <source>
        <dbReference type="SAM" id="MobiDB-lite"/>
    </source>
</evidence>
<reference evidence="9" key="1">
    <citation type="submission" date="2019-08" db="EMBL/GenBank/DDBJ databases">
        <authorList>
            <person name="Kucharzyk K."/>
            <person name="Murdoch R.W."/>
            <person name="Higgins S."/>
            <person name="Loffler F."/>
        </authorList>
    </citation>
    <scope>NUCLEOTIDE SEQUENCE</scope>
</reference>
<evidence type="ECO:0000256" key="4">
    <source>
        <dbReference type="ARBA" id="ARBA00022741"/>
    </source>
</evidence>
<keyword evidence="6" id="KW-0067">ATP-binding</keyword>
<dbReference type="HAMAP" id="MF_00668">
    <property type="entry name" value="BioW"/>
    <property type="match status" value="1"/>
</dbReference>
<dbReference type="AlphaFoldDB" id="A0A644V2G2"/>
<dbReference type="EC" id="6.2.1.14" evidence="9"/>
<feature type="region of interest" description="Disordered" evidence="8">
    <location>
        <begin position="1"/>
        <end position="22"/>
    </location>
</feature>
<evidence type="ECO:0000256" key="5">
    <source>
        <dbReference type="ARBA" id="ARBA00022756"/>
    </source>
</evidence>
<evidence type="ECO:0000256" key="3">
    <source>
        <dbReference type="ARBA" id="ARBA00022598"/>
    </source>
</evidence>
<accession>A0A644V2G2</accession>
<evidence type="ECO:0000256" key="7">
    <source>
        <dbReference type="ARBA" id="ARBA00022842"/>
    </source>
</evidence>